<name>A0A4P6JTL6_KTERU</name>
<dbReference type="InterPro" id="IPR006680">
    <property type="entry name" value="Amidohydro-rel"/>
</dbReference>
<dbReference type="AlphaFoldDB" id="A0A4P6JTL6"/>
<dbReference type="SUPFAM" id="SSF51556">
    <property type="entry name" value="Metallo-dependent hydrolases"/>
    <property type="match status" value="1"/>
</dbReference>
<dbReference type="PANTHER" id="PTHR43569">
    <property type="entry name" value="AMIDOHYDROLASE"/>
    <property type="match status" value="1"/>
</dbReference>
<evidence type="ECO:0000313" key="3">
    <source>
        <dbReference type="EMBL" id="QBD78246.1"/>
    </source>
</evidence>
<reference evidence="3 4" key="1">
    <citation type="submission" date="2019-01" db="EMBL/GenBank/DDBJ databases">
        <title>Ktedonosporobacter rubrisoli SCAWS-G2.</title>
        <authorList>
            <person name="Huang Y."/>
            <person name="Yan B."/>
        </authorList>
    </citation>
    <scope>NUCLEOTIDE SEQUENCE [LARGE SCALE GENOMIC DNA]</scope>
    <source>
        <strain evidence="3 4">SCAWS-G2</strain>
    </source>
</reference>
<dbReference type="Pfam" id="PF04909">
    <property type="entry name" value="Amidohydro_2"/>
    <property type="match status" value="1"/>
</dbReference>
<protein>
    <submittedName>
        <fullName evidence="3">Amidohydrolase</fullName>
    </submittedName>
</protein>
<dbReference type="OrthoDB" id="5450317at2"/>
<dbReference type="RefSeq" id="WP_129889299.1">
    <property type="nucleotide sequence ID" value="NZ_CP035758.1"/>
</dbReference>
<keyword evidence="4" id="KW-1185">Reference proteome</keyword>
<keyword evidence="3" id="KW-0378">Hydrolase</keyword>
<dbReference type="Gene3D" id="3.20.20.140">
    <property type="entry name" value="Metal-dependent hydrolases"/>
    <property type="match status" value="1"/>
</dbReference>
<comment type="similarity">
    <text evidence="1">Belongs to the metallo-dependent hydrolases superfamily.</text>
</comment>
<dbReference type="GO" id="GO:0016787">
    <property type="term" value="F:hydrolase activity"/>
    <property type="evidence" value="ECO:0007669"/>
    <property type="project" value="UniProtKB-KW"/>
</dbReference>
<evidence type="ECO:0000313" key="4">
    <source>
        <dbReference type="Proteomes" id="UP000290365"/>
    </source>
</evidence>
<feature type="domain" description="Amidohydrolase-related" evidence="2">
    <location>
        <begin position="7"/>
        <end position="284"/>
    </location>
</feature>
<sequence>MPNFPLIDAHLHLWNPTHFRMPWLDNNPLLNRSYELREYYEHTADVAIEAMVYLQVDVEPAYALLEAQWVLERANQDQRIQAIVPWAPIEYGERARAFLEALTALDPCIKGVRRNIQDEADPNFCLLPDFIRGLQLLPEYGLSFDICVKHWQLASAVKMVQLCPDTAFILDHIGKPDIKGQLFAPWLEHIQALASYPNVLCKISGLVSEANHEHWTAEDLAPYVAHVIEAFGEDRIVFGGDWPVALLATTYTRWVATLDSLTAHFSPEAKRKLWAENARSFYRL</sequence>
<dbReference type="InterPro" id="IPR052350">
    <property type="entry name" value="Metallo-dep_Lactonases"/>
</dbReference>
<proteinExistence type="inferred from homology"/>
<gene>
    <name evidence="3" type="ORF">EPA93_20480</name>
</gene>
<dbReference type="Proteomes" id="UP000290365">
    <property type="component" value="Chromosome"/>
</dbReference>
<dbReference type="InterPro" id="IPR032466">
    <property type="entry name" value="Metal_Hydrolase"/>
</dbReference>
<dbReference type="EMBL" id="CP035758">
    <property type="protein sequence ID" value="QBD78246.1"/>
    <property type="molecule type" value="Genomic_DNA"/>
</dbReference>
<dbReference type="KEGG" id="kbs:EPA93_20480"/>
<accession>A0A4P6JTL6</accession>
<dbReference type="PANTHER" id="PTHR43569:SF2">
    <property type="entry name" value="AMIDOHYDROLASE-RELATED DOMAIN-CONTAINING PROTEIN"/>
    <property type="match status" value="1"/>
</dbReference>
<evidence type="ECO:0000259" key="2">
    <source>
        <dbReference type="Pfam" id="PF04909"/>
    </source>
</evidence>
<evidence type="ECO:0000256" key="1">
    <source>
        <dbReference type="ARBA" id="ARBA00038310"/>
    </source>
</evidence>
<organism evidence="3 4">
    <name type="scientific">Ktedonosporobacter rubrisoli</name>
    <dbReference type="NCBI Taxonomy" id="2509675"/>
    <lineage>
        <taxon>Bacteria</taxon>
        <taxon>Bacillati</taxon>
        <taxon>Chloroflexota</taxon>
        <taxon>Ktedonobacteria</taxon>
        <taxon>Ktedonobacterales</taxon>
        <taxon>Ktedonosporobacteraceae</taxon>
        <taxon>Ktedonosporobacter</taxon>
    </lineage>
</organism>